<evidence type="ECO:0000313" key="1">
    <source>
        <dbReference type="EMBL" id="KEF40100.1"/>
    </source>
</evidence>
<dbReference type="OrthoDB" id="2931160at2"/>
<reference evidence="1 2" key="1">
    <citation type="submission" date="2014-04" db="EMBL/GenBank/DDBJ databases">
        <title>Draft genome sequence of Bacillus azotoformans MEV2011, a (co-) denitrifying strain unable to grow in the presence of oxygen.</title>
        <authorList>
            <person name="Nielsen M."/>
            <person name="Schreiber L."/>
            <person name="Finster K."/>
            <person name="Schramm A."/>
        </authorList>
    </citation>
    <scope>NUCLEOTIDE SEQUENCE [LARGE SCALE GENOMIC DNA]</scope>
    <source>
        <strain evidence="1 2">MEV2011</strain>
    </source>
</reference>
<comment type="caution">
    <text evidence="1">The sequence shown here is derived from an EMBL/GenBank/DDBJ whole genome shotgun (WGS) entry which is preliminary data.</text>
</comment>
<sequence length="65" mass="7325">MSNKVKKTVSFNTTNQYDVEMLVHTENLNFSGYVKELIAADIQKRKQPLQIIKKTESGGIKIVVG</sequence>
<name>A0A072P3T2_SCHAZ</name>
<dbReference type="PATRIC" id="fig|1348973.3.peg.110"/>
<protein>
    <submittedName>
        <fullName evidence="1">Uncharacterized protein</fullName>
    </submittedName>
</protein>
<dbReference type="RefSeq" id="WP_035192413.1">
    <property type="nucleotide sequence ID" value="NZ_JJRY01000001.1"/>
</dbReference>
<proteinExistence type="predicted"/>
<organism evidence="1 2">
    <name type="scientific">Schinkia azotoformans MEV2011</name>
    <dbReference type="NCBI Taxonomy" id="1348973"/>
    <lineage>
        <taxon>Bacteria</taxon>
        <taxon>Bacillati</taxon>
        <taxon>Bacillota</taxon>
        <taxon>Bacilli</taxon>
        <taxon>Bacillales</taxon>
        <taxon>Bacillaceae</taxon>
        <taxon>Calidifontibacillus/Schinkia group</taxon>
        <taxon>Schinkia</taxon>
    </lineage>
</organism>
<gene>
    <name evidence="1" type="ORF">M670_00115</name>
</gene>
<dbReference type="Proteomes" id="UP000027936">
    <property type="component" value="Unassembled WGS sequence"/>
</dbReference>
<dbReference type="AlphaFoldDB" id="A0A072P3T2"/>
<dbReference type="EMBL" id="JJRY01000001">
    <property type="protein sequence ID" value="KEF40100.1"/>
    <property type="molecule type" value="Genomic_DNA"/>
</dbReference>
<evidence type="ECO:0000313" key="2">
    <source>
        <dbReference type="Proteomes" id="UP000027936"/>
    </source>
</evidence>
<accession>A0A072P3T2</accession>